<feature type="domain" description="Neurotransmitter-gated ion-channel ligand-binding" evidence="7">
    <location>
        <begin position="35"/>
        <end position="224"/>
    </location>
</feature>
<feature type="transmembrane region" description="Helical" evidence="5">
    <location>
        <begin position="727"/>
        <end position="746"/>
    </location>
</feature>
<dbReference type="FunFam" id="2.70.170.10:FF:000028">
    <property type="entry name" value="AcetylCholine Receptor"/>
    <property type="match status" value="1"/>
</dbReference>
<evidence type="ECO:0000256" key="6">
    <source>
        <dbReference type="SAM" id="SignalP"/>
    </source>
</evidence>
<dbReference type="KEGG" id="fas:105269543"/>
<keyword evidence="2 5" id="KW-0812">Transmembrane</keyword>
<dbReference type="InterPro" id="IPR036719">
    <property type="entry name" value="Neuro-gated_channel_TM_sf"/>
</dbReference>
<organism evidence="8 9">
    <name type="scientific">Fopius arisanus</name>
    <dbReference type="NCBI Taxonomy" id="64838"/>
    <lineage>
        <taxon>Eukaryota</taxon>
        <taxon>Metazoa</taxon>
        <taxon>Ecdysozoa</taxon>
        <taxon>Arthropoda</taxon>
        <taxon>Hexapoda</taxon>
        <taxon>Insecta</taxon>
        <taxon>Pterygota</taxon>
        <taxon>Neoptera</taxon>
        <taxon>Endopterygota</taxon>
        <taxon>Hymenoptera</taxon>
        <taxon>Apocrita</taxon>
        <taxon>Ichneumonoidea</taxon>
        <taxon>Braconidae</taxon>
        <taxon>Opiinae</taxon>
        <taxon>Fopius</taxon>
    </lineage>
</organism>
<dbReference type="GeneID" id="105269543"/>
<dbReference type="AlphaFoldDB" id="A0A9R1TF49"/>
<evidence type="ECO:0000313" key="9">
    <source>
        <dbReference type="RefSeq" id="XP_011308184.1"/>
    </source>
</evidence>
<feature type="signal peptide" evidence="6">
    <location>
        <begin position="1"/>
        <end position="20"/>
    </location>
</feature>
<keyword evidence="6" id="KW-0732">Signal</keyword>
<evidence type="ECO:0000256" key="3">
    <source>
        <dbReference type="ARBA" id="ARBA00022989"/>
    </source>
</evidence>
<evidence type="ECO:0000313" key="8">
    <source>
        <dbReference type="Proteomes" id="UP000694866"/>
    </source>
</evidence>
<feature type="transmembrane region" description="Helical" evidence="5">
    <location>
        <begin position="668"/>
        <end position="687"/>
    </location>
</feature>
<dbReference type="InterPro" id="IPR006202">
    <property type="entry name" value="Neur_chan_lig-bd"/>
</dbReference>
<dbReference type="Gene3D" id="1.20.58.390">
    <property type="entry name" value="Neurotransmitter-gated ion-channel transmembrane domain"/>
    <property type="match status" value="2"/>
</dbReference>
<dbReference type="Pfam" id="PF02931">
    <property type="entry name" value="Neur_chan_LBD"/>
    <property type="match status" value="2"/>
</dbReference>
<dbReference type="PANTHER" id="PTHR18945">
    <property type="entry name" value="NEUROTRANSMITTER GATED ION CHANNEL"/>
    <property type="match status" value="1"/>
</dbReference>
<dbReference type="SUPFAM" id="SSF90112">
    <property type="entry name" value="Neurotransmitter-gated ion-channel transmembrane pore"/>
    <property type="match status" value="1"/>
</dbReference>
<dbReference type="OrthoDB" id="410315at2759"/>
<reference evidence="9" key="1">
    <citation type="submission" date="2025-08" db="UniProtKB">
        <authorList>
            <consortium name="RefSeq"/>
        </authorList>
    </citation>
    <scope>IDENTIFICATION</scope>
    <source>
        <strain evidence="9">USDA-PBARC FA_bdor</strain>
        <tissue evidence="9">Whole organism</tissue>
    </source>
</reference>
<keyword evidence="8" id="KW-1185">Reference proteome</keyword>
<dbReference type="GO" id="GO:0005230">
    <property type="term" value="F:extracellular ligand-gated monoatomic ion channel activity"/>
    <property type="evidence" value="ECO:0007669"/>
    <property type="project" value="InterPro"/>
</dbReference>
<dbReference type="InterPro" id="IPR036734">
    <property type="entry name" value="Neur_chan_lig-bd_sf"/>
</dbReference>
<proteinExistence type="predicted"/>
<protein>
    <recommendedName>
        <fullName evidence="7">Neurotransmitter-gated ion-channel ligand-binding domain-containing protein</fullName>
    </recommendedName>
</protein>
<evidence type="ECO:0000256" key="4">
    <source>
        <dbReference type="ARBA" id="ARBA00023136"/>
    </source>
</evidence>
<dbReference type="PROSITE" id="PS51257">
    <property type="entry name" value="PROKAR_LIPOPROTEIN"/>
    <property type="match status" value="1"/>
</dbReference>
<dbReference type="SUPFAM" id="SSF63712">
    <property type="entry name" value="Nicotinic receptor ligand binding domain-like"/>
    <property type="match status" value="2"/>
</dbReference>
<feature type="domain" description="Neurotransmitter-gated ion-channel ligand-binding" evidence="7">
    <location>
        <begin position="459"/>
        <end position="660"/>
    </location>
</feature>
<keyword evidence="4 5" id="KW-0472">Membrane</keyword>
<gene>
    <name evidence="9" type="primary">LOC105269543</name>
</gene>
<feature type="chain" id="PRO_5040510171" description="Neurotransmitter-gated ion-channel ligand-binding domain-containing protein" evidence="6">
    <location>
        <begin position="21"/>
        <end position="837"/>
    </location>
</feature>
<feature type="transmembrane region" description="Helical" evidence="5">
    <location>
        <begin position="388"/>
        <end position="409"/>
    </location>
</feature>
<accession>A0A9R1TF49</accession>
<dbReference type="GO" id="GO:0004888">
    <property type="term" value="F:transmembrane signaling receptor activity"/>
    <property type="evidence" value="ECO:0007669"/>
    <property type="project" value="InterPro"/>
</dbReference>
<dbReference type="GO" id="GO:0016020">
    <property type="term" value="C:membrane"/>
    <property type="evidence" value="ECO:0007669"/>
    <property type="project" value="UniProtKB-SubCell"/>
</dbReference>
<evidence type="ECO:0000256" key="1">
    <source>
        <dbReference type="ARBA" id="ARBA00004141"/>
    </source>
</evidence>
<dbReference type="InterPro" id="IPR006201">
    <property type="entry name" value="Neur_channel"/>
</dbReference>
<evidence type="ECO:0000256" key="2">
    <source>
        <dbReference type="ARBA" id="ARBA00022692"/>
    </source>
</evidence>
<dbReference type="RefSeq" id="XP_011308184.1">
    <property type="nucleotide sequence ID" value="XM_011309882.1"/>
</dbReference>
<feature type="transmembrane region" description="Helical" evidence="5">
    <location>
        <begin position="301"/>
        <end position="321"/>
    </location>
</feature>
<sequence length="837" mass="94802">MCKGVIFIITIISLWASCSGDFTCKEIESVSPALKLKRHLFCDYDKDIIPTKNKDQQVFIEVSLLPVSVEMNEYTGTLDFHTWMIMNWQDIHLTWTPSDFNGVNSTYVKSNDIWVPDFTVFNSGDFSKDQTGLPSTDCYLQSDGKIQCAGARVFTTHCPTDFTNWPYDKHNCTLHFGSWIHYDSNVNLTFGDIYMHELRENRVWDVEMSNLTSFSERYERSWDNMFFLHVGLTRNPMRGGMSFVAPAVVILMITLTILWLDSRSMERIAISGVTFIAHILLVLDLHWSLPSSTSLNIPKILIFYEVSLILSSCILVLTSFLRKIYSLSTPAPSAVIILTSTVLNSPIGRLVNSEGSLKSEVTLEDGETEVSPSKPNKTWQECAIVFEWLALVIFTITYFILIAVLLPMAPKNPVKLVNIMTALRLIALIVVYVSGFVSADEDLFSFNCKIIQDGTTLYKLKKHLFCDYDSGIRPGHGSKNITYIDLAIIVKHITFNKWKASVELNSWIIIEWKDPFLTWNPAEYDDIGSIIIRKNEIWTPDFYSMDPRGGSISGIGNVSCKLKSTGKVACVPLIKYDVPCVSDYTHWPWDVHNCTLRLGTLAYSDEEVTFSNDTLFVIDHYHDRTEWIISRPVNRLKTEQSKLSSNATFPTFTASVLLTRTQTRLKNIFISPVIILTVVTLTILWLRPGSTERLVFCCLNLVGHLLIIRILQWGVPFSGTSVPNILVFYNNSLILSSLVLILSCWLQKLLKSKREVPAWLVSQVSVILTSKVGQVLSINIMDPKGSALLQDDADDNSGLLDSQPKNYNWEDVVTVIGWLLLFTFGFTYFVMCLALLT</sequence>
<feature type="transmembrane region" description="Helical" evidence="5">
    <location>
        <begin position="758"/>
        <end position="781"/>
    </location>
</feature>
<dbReference type="Proteomes" id="UP000694866">
    <property type="component" value="Unplaced"/>
</dbReference>
<feature type="transmembrane region" description="Helical" evidence="5">
    <location>
        <begin position="815"/>
        <end position="836"/>
    </location>
</feature>
<evidence type="ECO:0000259" key="7">
    <source>
        <dbReference type="Pfam" id="PF02931"/>
    </source>
</evidence>
<feature type="transmembrane region" description="Helical" evidence="5">
    <location>
        <begin position="268"/>
        <end position="289"/>
    </location>
</feature>
<feature type="transmembrane region" description="Helical" evidence="5">
    <location>
        <begin position="421"/>
        <end position="439"/>
    </location>
</feature>
<comment type="subcellular location">
    <subcellularLocation>
        <location evidence="1">Membrane</location>
        <topology evidence="1">Multi-pass membrane protein</topology>
    </subcellularLocation>
</comment>
<feature type="transmembrane region" description="Helical" evidence="5">
    <location>
        <begin position="243"/>
        <end position="261"/>
    </location>
</feature>
<name>A0A9R1TF49_9HYME</name>
<evidence type="ECO:0000256" key="5">
    <source>
        <dbReference type="SAM" id="Phobius"/>
    </source>
</evidence>
<dbReference type="Gene3D" id="2.70.170.10">
    <property type="entry name" value="Neurotransmitter-gated ion-channel ligand-binding domain"/>
    <property type="match status" value="2"/>
</dbReference>
<keyword evidence="3 5" id="KW-1133">Transmembrane helix</keyword>
<dbReference type="CDD" id="cd18989">
    <property type="entry name" value="LGIC_ECD_cation"/>
    <property type="match status" value="2"/>
</dbReference>
<dbReference type="InterPro" id="IPR038050">
    <property type="entry name" value="Neuro_actylchol_rec"/>
</dbReference>